<protein>
    <submittedName>
        <fullName evidence="1">Uncharacterized protein</fullName>
    </submittedName>
</protein>
<reference evidence="1 2" key="1">
    <citation type="journal article" date="2018" name="Appl. Microbiol. Biotechnol.">
        <title>Characterization of the caprolactam degradation pathway in Pseudomonas jessenii using mass spectrometry-based proteomics.</title>
        <authorList>
            <person name="Otzen M."/>
            <person name="Palacio C."/>
            <person name="Janssen D.B."/>
        </authorList>
    </citation>
    <scope>NUCLEOTIDE SEQUENCE [LARGE SCALE GENOMIC DNA]</scope>
    <source>
        <strain evidence="1 2">GO3</strain>
    </source>
</reference>
<evidence type="ECO:0000313" key="2">
    <source>
        <dbReference type="Proteomes" id="UP000247437"/>
    </source>
</evidence>
<gene>
    <name evidence="1" type="ORF">CRX42_27310</name>
</gene>
<dbReference type="Proteomes" id="UP000247437">
    <property type="component" value="Unassembled WGS sequence"/>
</dbReference>
<name>A0A2W0EEH5_PSEJE</name>
<organism evidence="1 2">
    <name type="scientific">Pseudomonas jessenii</name>
    <dbReference type="NCBI Taxonomy" id="77298"/>
    <lineage>
        <taxon>Bacteria</taxon>
        <taxon>Pseudomonadati</taxon>
        <taxon>Pseudomonadota</taxon>
        <taxon>Gammaproteobacteria</taxon>
        <taxon>Pseudomonadales</taxon>
        <taxon>Pseudomonadaceae</taxon>
        <taxon>Pseudomonas</taxon>
    </lineage>
</organism>
<dbReference type="OrthoDB" id="9963376at2"/>
<comment type="caution">
    <text evidence="1">The sequence shown here is derived from an EMBL/GenBank/DDBJ whole genome shotgun (WGS) entry which is preliminary data.</text>
</comment>
<accession>A0A2W0EEH5</accession>
<dbReference type="EMBL" id="PDLL01000513">
    <property type="protein sequence ID" value="PYY67389.1"/>
    <property type="molecule type" value="Genomic_DNA"/>
</dbReference>
<dbReference type="RefSeq" id="WP_110662224.1">
    <property type="nucleotide sequence ID" value="NZ_PDLL01000513.1"/>
</dbReference>
<dbReference type="AlphaFoldDB" id="A0A2W0EEH5"/>
<evidence type="ECO:0000313" key="1">
    <source>
        <dbReference type="EMBL" id="PYY67389.1"/>
    </source>
</evidence>
<proteinExistence type="predicted"/>
<sequence length="161" mass="17859">MSVSGLREMSFNTAQKTVHKSDINKLARSINTVLQSASEMVVELKSQKPSADQKITNMIDAKAIRQTLSDQLVEVNAWKTQLVRSSYEHASFKADKLNSMAKKIDSAIDNLRSAKEAGIDGNPFLDGLRKVTNQGEAKGLKLDQDHKGKIGWVFDENNVKQ</sequence>